<dbReference type="AlphaFoldDB" id="A0A2N1MI18"/>
<accession>A0A2N1MI18</accession>
<protein>
    <submittedName>
        <fullName evidence="1">Uncharacterized protein</fullName>
    </submittedName>
</protein>
<proteinExistence type="predicted"/>
<dbReference type="VEuPathDB" id="FungiDB:RhiirFUN_007826"/>
<dbReference type="VEuPathDB" id="FungiDB:FUN_003774"/>
<organism evidence="1 2">
    <name type="scientific">Rhizophagus irregularis</name>
    <dbReference type="NCBI Taxonomy" id="588596"/>
    <lineage>
        <taxon>Eukaryota</taxon>
        <taxon>Fungi</taxon>
        <taxon>Fungi incertae sedis</taxon>
        <taxon>Mucoromycota</taxon>
        <taxon>Glomeromycotina</taxon>
        <taxon>Glomeromycetes</taxon>
        <taxon>Glomerales</taxon>
        <taxon>Glomeraceae</taxon>
        <taxon>Rhizophagus</taxon>
    </lineage>
</organism>
<dbReference type="Proteomes" id="UP000233469">
    <property type="component" value="Unassembled WGS sequence"/>
</dbReference>
<dbReference type="EMBL" id="LLXL01002269">
    <property type="protein sequence ID" value="PKK61290.1"/>
    <property type="molecule type" value="Genomic_DNA"/>
</dbReference>
<sequence>MQIRDAEIGFNHWTSLLATNKDYVKSGGNKFLSEKLVVEAYHRHSALKMPLGFKDIDHIIPFKHSTGYGIISIQNKNMKKTTFDNTTDITSLADPQTAFGKKITGGYKVIGIYIDLGIDDVSVEIKSKDIMELRSNINNQQRGKKRIIYIQGVGSFKCCDDEIGERLSKILFTRPWPLHTQWSMFDEDTDLGREDVIKSFLPLVFEQKESFVNKWQLM</sequence>
<reference evidence="1 2" key="2">
    <citation type="submission" date="2017-10" db="EMBL/GenBank/DDBJ databases">
        <title>Extensive intraspecific genome diversity in a model arbuscular mycorrhizal fungus.</title>
        <authorList>
            <person name="Chen E.C.H."/>
            <person name="Morin E."/>
            <person name="Baudet D."/>
            <person name="Noel J."/>
            <person name="Ndikumana S."/>
            <person name="Charron P."/>
            <person name="St-Onge C."/>
            <person name="Giorgi J."/>
            <person name="Grigoriev I.V."/>
            <person name="Roux C."/>
            <person name="Martin F.M."/>
            <person name="Corradi N."/>
        </authorList>
    </citation>
    <scope>NUCLEOTIDE SEQUENCE [LARGE SCALE GENOMIC DNA]</scope>
    <source>
        <strain evidence="1 2">C2</strain>
    </source>
</reference>
<reference evidence="1 2" key="1">
    <citation type="submission" date="2016-04" db="EMBL/GenBank/DDBJ databases">
        <title>Genome analyses suggest a sexual origin of heterokaryosis in a supposedly ancient asexual fungus.</title>
        <authorList>
            <person name="Ropars J."/>
            <person name="Sedzielewska K."/>
            <person name="Noel J."/>
            <person name="Charron P."/>
            <person name="Farinelli L."/>
            <person name="Marton T."/>
            <person name="Kruger M."/>
            <person name="Pelin A."/>
            <person name="Brachmann A."/>
            <person name="Corradi N."/>
        </authorList>
    </citation>
    <scope>NUCLEOTIDE SEQUENCE [LARGE SCALE GENOMIC DNA]</scope>
    <source>
        <strain evidence="1 2">C2</strain>
    </source>
</reference>
<gene>
    <name evidence="1" type="ORF">RhiirC2_760897</name>
</gene>
<evidence type="ECO:0000313" key="2">
    <source>
        <dbReference type="Proteomes" id="UP000233469"/>
    </source>
</evidence>
<name>A0A2N1MI18_9GLOM</name>
<dbReference type="VEuPathDB" id="FungiDB:RhiirA1_446816"/>
<comment type="caution">
    <text evidence="1">The sequence shown here is derived from an EMBL/GenBank/DDBJ whole genome shotgun (WGS) entry which is preliminary data.</text>
</comment>
<evidence type="ECO:0000313" key="1">
    <source>
        <dbReference type="EMBL" id="PKK61290.1"/>
    </source>
</evidence>